<feature type="domain" description="GP-PDE" evidence="2">
    <location>
        <begin position="7"/>
        <end position="105"/>
    </location>
</feature>
<protein>
    <recommendedName>
        <fullName evidence="2">GP-PDE domain-containing protein</fullName>
    </recommendedName>
</protein>
<dbReference type="Gene3D" id="3.20.20.190">
    <property type="entry name" value="Phosphatidylinositol (PI) phosphodiesterase"/>
    <property type="match status" value="1"/>
</dbReference>
<evidence type="ECO:0000313" key="3">
    <source>
        <dbReference type="EMBL" id="PXF21060.1"/>
    </source>
</evidence>
<dbReference type="AlphaFoldDB" id="A0A2V3HPL6"/>
<dbReference type="GO" id="GO:0008081">
    <property type="term" value="F:phosphoric diester hydrolase activity"/>
    <property type="evidence" value="ECO:0007669"/>
    <property type="project" value="InterPro"/>
</dbReference>
<dbReference type="InterPro" id="IPR030395">
    <property type="entry name" value="GP_PDE_dom"/>
</dbReference>
<reference evidence="3 4" key="1">
    <citation type="journal article" date="2015" name="Nat. Commun.">
        <title>Genomic and transcriptomic evidence for scavenging of diverse organic compounds by widespread deep-sea archaea.</title>
        <authorList>
            <person name="Li M."/>
            <person name="Baker B.J."/>
            <person name="Anantharaman K."/>
            <person name="Jain S."/>
            <person name="Breier J.A."/>
            <person name="Dick G.J."/>
        </authorList>
    </citation>
    <scope>NUCLEOTIDE SEQUENCE [LARGE SCALE GENOMIC DNA]</scope>
    <source>
        <strain evidence="3">Cayman_51_deep</strain>
    </source>
</reference>
<dbReference type="InterPro" id="IPR017946">
    <property type="entry name" value="PLC-like_Pdiesterase_TIM-brl"/>
</dbReference>
<dbReference type="EMBL" id="PSPG01000012">
    <property type="protein sequence ID" value="PXF21060.1"/>
    <property type="molecule type" value="Genomic_DNA"/>
</dbReference>
<comment type="caution">
    <text evidence="3">The sequence shown here is derived from an EMBL/GenBank/DDBJ whole genome shotgun (WGS) entry which is preliminary data.</text>
</comment>
<name>A0A2V3HPL6_9ARCH</name>
<dbReference type="SUPFAM" id="SSF51695">
    <property type="entry name" value="PLC-like phosphodiesterases"/>
    <property type="match status" value="1"/>
</dbReference>
<dbReference type="Pfam" id="PF03009">
    <property type="entry name" value="GDPD"/>
    <property type="match status" value="1"/>
</dbReference>
<evidence type="ECO:0000256" key="1">
    <source>
        <dbReference type="SAM" id="MobiDB-lite"/>
    </source>
</evidence>
<evidence type="ECO:0000313" key="4">
    <source>
        <dbReference type="Proteomes" id="UP000248161"/>
    </source>
</evidence>
<feature type="region of interest" description="Disordered" evidence="1">
    <location>
        <begin position="347"/>
        <end position="368"/>
    </location>
</feature>
<proteinExistence type="predicted"/>
<evidence type="ECO:0000259" key="2">
    <source>
        <dbReference type="Pfam" id="PF03009"/>
    </source>
</evidence>
<dbReference type="Proteomes" id="UP000248161">
    <property type="component" value="Unassembled WGS sequence"/>
</dbReference>
<organism evidence="3 4">
    <name type="scientific">Candidatus Thalassarchaeum betae</name>
    <dbReference type="NCBI Taxonomy" id="2599289"/>
    <lineage>
        <taxon>Archaea</taxon>
        <taxon>Methanobacteriati</taxon>
        <taxon>Thermoplasmatota</taxon>
        <taxon>Candidatus Poseidoniia</taxon>
        <taxon>Candidatus Poseidoniales</taxon>
        <taxon>Candidatus Thalassarchaeaceae</taxon>
        <taxon>Candidatus Thalassarchaeum</taxon>
    </lineage>
</organism>
<gene>
    <name evidence="3" type="ORF">CXX69_05590</name>
</gene>
<sequence>MTAWNQPKENSIDALLHGMQFADGVEFDLRLSSDGDFVVYHNELVPGEGPKSERSIERMGTDELRSHGIVTFDGLLSQRPFTDAWQAGGKTANIEFKVPHPAAQIDDVDGYLRAMMRLLEEKLGPFDLPDRSALVYSFSPRIGPVAKSVGFEFPVTRLSPYLRPWGSNRIKRLVGTPNFMRSTVTGLIKQHRKEGMPALAMALQYLQGWERFLHLGTPMAIRGGGLERLNRARAGMGLHVWPAPLELEASMLEAGFSLISDNMDPRVVSLPDGGARWSRPASQPLDEEWRERLDAAADSERADLIKEAGESLPTWSESGVSRRRGIVVEQGRRMFWTGSEDKWAAEAEGGLPWGSPRLIGHRGAGVTD</sequence>
<dbReference type="GO" id="GO:0006629">
    <property type="term" value="P:lipid metabolic process"/>
    <property type="evidence" value="ECO:0007669"/>
    <property type="project" value="InterPro"/>
</dbReference>
<accession>A0A2V3HPL6</accession>